<dbReference type="EMBL" id="JBHTLT010000027">
    <property type="protein sequence ID" value="MFD1204599.1"/>
    <property type="molecule type" value="Genomic_DNA"/>
</dbReference>
<reference evidence="2" key="1">
    <citation type="journal article" date="2019" name="Int. J. Syst. Evol. Microbiol.">
        <title>The Global Catalogue of Microorganisms (GCM) 10K type strain sequencing project: providing services to taxonomists for standard genome sequencing and annotation.</title>
        <authorList>
            <consortium name="The Broad Institute Genomics Platform"/>
            <consortium name="The Broad Institute Genome Sequencing Center for Infectious Disease"/>
            <person name="Wu L."/>
            <person name="Ma J."/>
        </authorList>
    </citation>
    <scope>NUCLEOTIDE SEQUENCE [LARGE SCALE GENOMIC DNA]</scope>
    <source>
        <strain evidence="2">CCUG 53915</strain>
    </source>
</reference>
<evidence type="ECO:0000313" key="2">
    <source>
        <dbReference type="Proteomes" id="UP001597231"/>
    </source>
</evidence>
<gene>
    <name evidence="1" type="ORF">ACFQ38_05670</name>
</gene>
<dbReference type="RefSeq" id="WP_381480011.1">
    <property type="nucleotide sequence ID" value="NZ_JBHTLT010000027.1"/>
</dbReference>
<name>A0ABW3TWD7_9BACL</name>
<accession>A0ABW3TWD7</accession>
<protein>
    <submittedName>
        <fullName evidence="1">Uncharacterized protein</fullName>
    </submittedName>
</protein>
<keyword evidence="2" id="KW-1185">Reference proteome</keyword>
<sequence>MILRSLSGLDIYELSEAFDTLHVDKGATVNIQFDHSPSSIKIKQWNEDHSNKAVELYGDEWTLPVVEGHYIYEVIVEWNNGKATYAFDVHVN</sequence>
<proteinExistence type="predicted"/>
<comment type="caution">
    <text evidence="1">The sequence shown here is derived from an EMBL/GenBank/DDBJ whole genome shotgun (WGS) entry which is preliminary data.</text>
</comment>
<evidence type="ECO:0000313" key="1">
    <source>
        <dbReference type="EMBL" id="MFD1204599.1"/>
    </source>
</evidence>
<organism evidence="1 2">
    <name type="scientific">Sporosarcina contaminans</name>
    <dbReference type="NCBI Taxonomy" id="633403"/>
    <lineage>
        <taxon>Bacteria</taxon>
        <taxon>Bacillati</taxon>
        <taxon>Bacillota</taxon>
        <taxon>Bacilli</taxon>
        <taxon>Bacillales</taxon>
        <taxon>Caryophanaceae</taxon>
        <taxon>Sporosarcina</taxon>
    </lineage>
</organism>
<dbReference type="Proteomes" id="UP001597231">
    <property type="component" value="Unassembled WGS sequence"/>
</dbReference>